<dbReference type="Gene3D" id="3.30.700.20">
    <property type="entry name" value="Hypothetical protein ph0010, domain 1"/>
    <property type="match status" value="1"/>
</dbReference>
<evidence type="ECO:0000313" key="3">
    <source>
        <dbReference type="EMBL" id="AEA11946.1"/>
    </source>
</evidence>
<dbReference type="STRING" id="999630.TUZN_0450"/>
<dbReference type="PANTHER" id="PTHR13016:SF0">
    <property type="entry name" value="AMME SYNDROME CANDIDATE GENE 1 PROTEIN"/>
    <property type="match status" value="1"/>
</dbReference>
<evidence type="ECO:0000313" key="4">
    <source>
        <dbReference type="Proteomes" id="UP000008138"/>
    </source>
</evidence>
<dbReference type="RefSeq" id="WP_013679282.1">
    <property type="nucleotide sequence ID" value="NC_015315.1"/>
</dbReference>
<dbReference type="eggNOG" id="arCOG01336">
    <property type="taxonomic scope" value="Archaea"/>
</dbReference>
<keyword evidence="4" id="KW-1185">Reference proteome</keyword>
<accession>F2L387</accession>
<dbReference type="EMBL" id="CP002590">
    <property type="protein sequence ID" value="AEA11946.1"/>
    <property type="molecule type" value="Genomic_DNA"/>
</dbReference>
<dbReference type="HOGENOM" id="CLU_095686_1_1_2"/>
<dbReference type="NCBIfam" id="TIGR04335">
    <property type="entry name" value="AmmeMemoSam_A"/>
    <property type="match status" value="1"/>
</dbReference>
<dbReference type="Pfam" id="PF01871">
    <property type="entry name" value="AMMECR1"/>
    <property type="match status" value="1"/>
</dbReference>
<dbReference type="InterPro" id="IPR036071">
    <property type="entry name" value="AMMECR1_dom_sf"/>
</dbReference>
<dbReference type="Gene3D" id="3.30.1490.150">
    <property type="entry name" value="Hypothetical protein ph0010, domain 2"/>
    <property type="match status" value="1"/>
</dbReference>
<dbReference type="PANTHER" id="PTHR13016">
    <property type="entry name" value="AMMECR1 HOMOLOG"/>
    <property type="match status" value="1"/>
</dbReference>
<dbReference type="NCBIfam" id="TIGR00296">
    <property type="entry name" value="TIGR00296 family protein"/>
    <property type="match status" value="1"/>
</dbReference>
<dbReference type="InterPro" id="IPR023473">
    <property type="entry name" value="AMMECR1"/>
</dbReference>
<sequence length="219" mass="24956">MSFRPYSLEEGAFLVRLARRAVEEYLTRGVIIEPPADTPERLLRDPYGVFTTVEKLAGGKLELRGCIGYPEGYRNVAYATIYSAIAACCQDPRFPAMTSDELDDVVFEVSVLSPLRQLPPNPKEYLKSVEVGRHGIVIRRGFYSGLLLPQVPVEECWDSEEFLSNGCLKAWLHADCWLDERTKVYVFEAQLFKEKEPRGEIYERDLKQELAGCPARTNR</sequence>
<dbReference type="InterPro" id="IPR002733">
    <property type="entry name" value="AMMECR1_domain"/>
</dbReference>
<name>F2L387_THEU7</name>
<dbReference type="InterPro" id="IPR023472">
    <property type="entry name" value="Uncharacterised_MJ0810"/>
</dbReference>
<dbReference type="InterPro" id="IPR027623">
    <property type="entry name" value="AmmeMemoSam_A"/>
</dbReference>
<dbReference type="PROSITE" id="PS51112">
    <property type="entry name" value="AMMECR1"/>
    <property type="match status" value="1"/>
</dbReference>
<feature type="domain" description="AMMECR1" evidence="2">
    <location>
        <begin position="9"/>
        <end position="203"/>
    </location>
</feature>
<dbReference type="AlphaFoldDB" id="F2L387"/>
<proteinExistence type="inferred from homology"/>
<reference key="2">
    <citation type="submission" date="2011-03" db="EMBL/GenBank/DDBJ databases">
        <title>Complete genome sequence of the thermoacidophilic crenarchaeon Thermoproteus uzoniensis 768-20.</title>
        <authorList>
            <person name="Mardanov A.V."/>
            <person name="Gumerov V.M."/>
            <person name="Beletsky A.V."/>
            <person name="Prokofeva M.I."/>
            <person name="Bonch-Osmolovskaya E.A."/>
            <person name="Ravin N.V."/>
            <person name="Skryabin K.G."/>
        </authorList>
    </citation>
    <scope>NUCLEOTIDE SEQUENCE</scope>
    <source>
        <strain>768-20</strain>
    </source>
</reference>
<evidence type="ECO:0000256" key="1">
    <source>
        <dbReference type="HAMAP-Rule" id="MF_00645"/>
    </source>
</evidence>
<gene>
    <name evidence="3" type="ordered locus">TUZN_0450</name>
</gene>
<dbReference type="GeneID" id="10359995"/>
<dbReference type="KEGG" id="tuz:TUZN_0450"/>
<dbReference type="Proteomes" id="UP000008138">
    <property type="component" value="Chromosome"/>
</dbReference>
<reference evidence="3 4" key="1">
    <citation type="journal article" date="2011" name="J. Bacteriol.">
        <title>Complete genome sequence of the thermoacidophilic crenarchaeon Thermoproteus uzoniensis 768-20.</title>
        <authorList>
            <person name="Mardanov A.V."/>
            <person name="Gumerov V.M."/>
            <person name="Beletsky A.V."/>
            <person name="Prokofeva M.I."/>
            <person name="Bonch-Osmolovskaya E.A."/>
            <person name="Ravin N.V."/>
            <person name="Skryabin K.G."/>
        </authorList>
    </citation>
    <scope>NUCLEOTIDE SEQUENCE [LARGE SCALE GENOMIC DNA]</scope>
    <source>
        <strain evidence="3 4">768-20</strain>
    </source>
</reference>
<protein>
    <recommendedName>
        <fullName evidence="1">Protein TUZN_0450</fullName>
    </recommendedName>
</protein>
<evidence type="ECO:0000259" key="2">
    <source>
        <dbReference type="PROSITE" id="PS51112"/>
    </source>
</evidence>
<organism evidence="3 4">
    <name type="scientific">Thermoproteus uzoniensis (strain 768-20)</name>
    <dbReference type="NCBI Taxonomy" id="999630"/>
    <lineage>
        <taxon>Archaea</taxon>
        <taxon>Thermoproteota</taxon>
        <taxon>Thermoprotei</taxon>
        <taxon>Thermoproteales</taxon>
        <taxon>Thermoproteaceae</taxon>
        <taxon>Thermoproteus</taxon>
    </lineage>
</organism>
<dbReference type="InterPro" id="IPR027485">
    <property type="entry name" value="AMMECR1_N"/>
</dbReference>
<dbReference type="OrthoDB" id="25187at2157"/>
<dbReference type="HAMAP" id="MF_00645">
    <property type="entry name" value="AMMECR1"/>
    <property type="match status" value="1"/>
</dbReference>
<dbReference type="SUPFAM" id="SSF143447">
    <property type="entry name" value="AMMECR1-like"/>
    <property type="match status" value="1"/>
</dbReference>